<dbReference type="EMBL" id="FR824448">
    <property type="protein sequence ID" value="CCA26713.1"/>
    <property type="molecule type" value="Genomic_DNA"/>
</dbReference>
<reference evidence="2" key="1">
    <citation type="journal article" date="2011" name="PLoS Biol.">
        <title>Gene gain and loss during evolution of obligate parasitism in the white rust pathogen of Arabidopsis thaliana.</title>
        <authorList>
            <person name="Kemen E."/>
            <person name="Gardiner A."/>
            <person name="Schultz-Larsen T."/>
            <person name="Kemen A.C."/>
            <person name="Balmuth A.L."/>
            <person name="Robert-Seilaniantz A."/>
            <person name="Bailey K."/>
            <person name="Holub E."/>
            <person name="Studholme D.J."/>
            <person name="Maclean D."/>
            <person name="Jones J.D."/>
        </authorList>
    </citation>
    <scope>NUCLEOTIDE SEQUENCE</scope>
</reference>
<organism evidence="2">
    <name type="scientific">Albugo laibachii Nc14</name>
    <dbReference type="NCBI Taxonomy" id="890382"/>
    <lineage>
        <taxon>Eukaryota</taxon>
        <taxon>Sar</taxon>
        <taxon>Stramenopiles</taxon>
        <taxon>Oomycota</taxon>
        <taxon>Peronosporomycetes</taxon>
        <taxon>Albuginales</taxon>
        <taxon>Albuginaceae</taxon>
        <taxon>Albugo</taxon>
    </lineage>
</organism>
<proteinExistence type="predicted"/>
<dbReference type="AlphaFoldDB" id="F0WYZ9"/>
<reference evidence="2" key="2">
    <citation type="submission" date="2011-02" db="EMBL/GenBank/DDBJ databases">
        <authorList>
            <person name="MacLean D."/>
        </authorList>
    </citation>
    <scope>NUCLEOTIDE SEQUENCE</scope>
</reference>
<accession>F0WYZ9</accession>
<keyword evidence="1" id="KW-1133">Transmembrane helix</keyword>
<gene>
    <name evidence="2" type="primary">AlNc14C405G11409</name>
    <name evidence="2" type="ORF">ALNC14_128570</name>
</gene>
<keyword evidence="1" id="KW-0472">Membrane</keyword>
<protein>
    <submittedName>
        <fullName evidence="2">AlNc14C405G11409 protein</fullName>
    </submittedName>
</protein>
<feature type="transmembrane region" description="Helical" evidence="1">
    <location>
        <begin position="154"/>
        <end position="177"/>
    </location>
</feature>
<dbReference type="HOGENOM" id="CLU_031434_3_0_1"/>
<keyword evidence="1" id="KW-0812">Transmembrane</keyword>
<evidence type="ECO:0000256" key="1">
    <source>
        <dbReference type="SAM" id="Phobius"/>
    </source>
</evidence>
<sequence>MTAMKSPSIGEESKRLQHGYERRFRDAIDLLQDEQHIRIYGNQSGWWIGALTVSLLRFQFRYHTVLSDTFMILLDDVSGYSAVEAGDYSFSLNVVLLKVSPGLKWLCKPSEAVWIKPIKDLLRQHCFGHLQQEIAKYRAKACGSSFDMKARIVIWLHAGWLRTGMAFHLLVLFLASLDGS</sequence>
<evidence type="ECO:0000313" key="2">
    <source>
        <dbReference type="EMBL" id="CCA26713.1"/>
    </source>
</evidence>
<name>F0WYZ9_9STRA</name>